<keyword evidence="3" id="KW-1185">Reference proteome</keyword>
<dbReference type="InterPro" id="IPR056862">
    <property type="entry name" value="VWA7_N"/>
</dbReference>
<proteinExistence type="predicted"/>
<evidence type="ECO:0000313" key="3">
    <source>
        <dbReference type="Proteomes" id="UP000283090"/>
    </source>
</evidence>
<gene>
    <name evidence="2" type="ORF">DFL_001510</name>
</gene>
<organism evidence="2 3">
    <name type="scientific">Arthrobotrys flagrans</name>
    <name type="common">Nematode-trapping fungus</name>
    <name type="synonym">Trichothecium flagrans</name>
    <dbReference type="NCBI Taxonomy" id="97331"/>
    <lineage>
        <taxon>Eukaryota</taxon>
        <taxon>Fungi</taxon>
        <taxon>Dikarya</taxon>
        <taxon>Ascomycota</taxon>
        <taxon>Pezizomycotina</taxon>
        <taxon>Orbiliomycetes</taxon>
        <taxon>Orbiliales</taxon>
        <taxon>Orbiliaceae</taxon>
        <taxon>Arthrobotrys</taxon>
    </lineage>
</organism>
<dbReference type="STRING" id="97331.A0A437A806"/>
<feature type="domain" description="VWA7 N-terminal" evidence="1">
    <location>
        <begin position="107"/>
        <end position="318"/>
    </location>
</feature>
<dbReference type="EMBL" id="SAEB01000003">
    <property type="protein sequence ID" value="RVD87268.1"/>
    <property type="molecule type" value="Genomic_DNA"/>
</dbReference>
<dbReference type="AlphaFoldDB" id="A0A437A806"/>
<dbReference type="Pfam" id="PF25107">
    <property type="entry name" value="VWA7_N"/>
    <property type="match status" value="1"/>
</dbReference>
<dbReference type="RefSeq" id="XP_067492812.1">
    <property type="nucleotide sequence ID" value="XM_067630140.1"/>
</dbReference>
<dbReference type="OrthoDB" id="301415at2759"/>
<name>A0A437A806_ARTFL</name>
<reference evidence="2 3" key="1">
    <citation type="submission" date="2019-01" db="EMBL/GenBank/DDBJ databases">
        <title>Intercellular communication is required for trap formation in the nematode-trapping fungus Duddingtonia flagrans.</title>
        <authorList>
            <person name="Youssar L."/>
            <person name="Wernet V."/>
            <person name="Hensel N."/>
            <person name="Hildebrandt H.-G."/>
            <person name="Fischer R."/>
        </authorList>
    </citation>
    <scope>NUCLEOTIDE SEQUENCE [LARGE SCALE GENOMIC DNA]</scope>
    <source>
        <strain evidence="2 3">CBS H-5679</strain>
    </source>
</reference>
<accession>A0A437A806</accession>
<dbReference type="PANTHER" id="PTHR14905">
    <property type="entry name" value="NG37"/>
    <property type="match status" value="1"/>
</dbReference>
<dbReference type="VEuPathDB" id="FungiDB:DFL_001510"/>
<comment type="caution">
    <text evidence="2">The sequence shown here is derived from an EMBL/GenBank/DDBJ whole genome shotgun (WGS) entry which is preliminary data.</text>
</comment>
<dbReference type="GeneID" id="93583821"/>
<evidence type="ECO:0000313" key="2">
    <source>
        <dbReference type="EMBL" id="RVD87268.1"/>
    </source>
</evidence>
<evidence type="ECO:0000259" key="1">
    <source>
        <dbReference type="Pfam" id="PF25107"/>
    </source>
</evidence>
<protein>
    <recommendedName>
        <fullName evidence="1">VWA7 N-terminal domain-containing protein</fullName>
    </recommendedName>
</protein>
<dbReference type="InterPro" id="IPR052577">
    <property type="entry name" value="VWA7"/>
</dbReference>
<sequence>MGLIEDHGARAVNFVMLLTDVNEKLVFLGQNILRSNSVSGWFGPYYAMLIVVRQTAVIILAAGYADAFIPTDMKALGGIRGISHMEQTRLAMRQLWETWYGNIPGWVSSNKNVLAVDEIAEANAIVDGDQENGELHFDGESFQAGQERLIKLSDHAVFANAGDYVAARKSIGMALHILQGFYAHSNWVESLVQKGATNQIYPGLGYPNTMIYPLGPKSKTCSNCRAAVAVSCGDCDGKVKMADLTSGHYSGEPAFKKKSSAKCSYGGPFDSSTTYDLGVIDSVIYVGQTINKDSSTCLFSPHRALHCEAAEVVIAATKD</sequence>
<dbReference type="PANTHER" id="PTHR14905:SF7">
    <property type="entry name" value="VON WILLEBRAND FACTOR A DOMAIN-CONTAINING PROTEIN 7"/>
    <property type="match status" value="1"/>
</dbReference>
<dbReference type="Proteomes" id="UP000283090">
    <property type="component" value="Unassembled WGS sequence"/>
</dbReference>